<feature type="repeat" description="ANK" evidence="3">
    <location>
        <begin position="177"/>
        <end position="209"/>
    </location>
</feature>
<dbReference type="Proteomes" id="UP000504634">
    <property type="component" value="Unplaced"/>
</dbReference>
<dbReference type="OrthoDB" id="366390at2759"/>
<dbReference type="SUPFAM" id="SSF48403">
    <property type="entry name" value="Ankyrin repeat"/>
    <property type="match status" value="1"/>
</dbReference>
<keyword evidence="1" id="KW-0677">Repeat</keyword>
<dbReference type="Gene3D" id="1.25.40.20">
    <property type="entry name" value="Ankyrin repeat-containing domain"/>
    <property type="match status" value="3"/>
</dbReference>
<evidence type="ECO:0000313" key="6">
    <source>
        <dbReference type="RefSeq" id="XP_030383953.1"/>
    </source>
</evidence>
<dbReference type="Pfam" id="PF00023">
    <property type="entry name" value="Ank"/>
    <property type="match status" value="1"/>
</dbReference>
<dbReference type="GeneID" id="115631372"/>
<dbReference type="PROSITE" id="PS50088">
    <property type="entry name" value="ANK_REPEAT"/>
    <property type="match status" value="3"/>
</dbReference>
<evidence type="ECO:0000256" key="4">
    <source>
        <dbReference type="SAM" id="MobiDB-lite"/>
    </source>
</evidence>
<dbReference type="InterPro" id="IPR036770">
    <property type="entry name" value="Ankyrin_rpt-contain_sf"/>
</dbReference>
<keyword evidence="2 3" id="KW-0040">ANK repeat</keyword>
<feature type="repeat" description="ANK" evidence="3">
    <location>
        <begin position="144"/>
        <end position="176"/>
    </location>
</feature>
<dbReference type="SMART" id="SM00248">
    <property type="entry name" value="ANK"/>
    <property type="match status" value="8"/>
</dbReference>
<evidence type="ECO:0000256" key="3">
    <source>
        <dbReference type="PROSITE-ProRule" id="PRU00023"/>
    </source>
</evidence>
<organism evidence="5 6">
    <name type="scientific">Drosophila lebanonensis</name>
    <name type="common">Fruit fly</name>
    <name type="synonym">Scaptodrosophila lebanonensis</name>
    <dbReference type="NCBI Taxonomy" id="7225"/>
    <lineage>
        <taxon>Eukaryota</taxon>
        <taxon>Metazoa</taxon>
        <taxon>Ecdysozoa</taxon>
        <taxon>Arthropoda</taxon>
        <taxon>Hexapoda</taxon>
        <taxon>Insecta</taxon>
        <taxon>Pterygota</taxon>
        <taxon>Neoptera</taxon>
        <taxon>Endopterygota</taxon>
        <taxon>Diptera</taxon>
        <taxon>Brachycera</taxon>
        <taxon>Muscomorpha</taxon>
        <taxon>Ephydroidea</taxon>
        <taxon>Drosophilidae</taxon>
        <taxon>Scaptodrosophila</taxon>
    </lineage>
</organism>
<protein>
    <submittedName>
        <fullName evidence="6">Ankyrin repeat, PH and SEC7 domain containing protein secG</fullName>
    </submittedName>
</protein>
<evidence type="ECO:0000256" key="2">
    <source>
        <dbReference type="ARBA" id="ARBA00023043"/>
    </source>
</evidence>
<dbReference type="Pfam" id="PF12796">
    <property type="entry name" value="Ank_2"/>
    <property type="match status" value="2"/>
</dbReference>
<dbReference type="PANTHER" id="PTHR24198">
    <property type="entry name" value="ANKYRIN REPEAT AND PROTEIN KINASE DOMAIN-CONTAINING PROTEIN"/>
    <property type="match status" value="1"/>
</dbReference>
<gene>
    <name evidence="6" type="primary">LOC115631372</name>
</gene>
<proteinExistence type="predicted"/>
<dbReference type="PRINTS" id="PR01415">
    <property type="entry name" value="ANKYRIN"/>
</dbReference>
<keyword evidence="5" id="KW-1185">Reference proteome</keyword>
<sequence length="530" mass="59774">MEIDQGSTPDDMEKLEWDEFEPTTSSGAEIRQSEQTSEDDSLYYYYAKTFENTGEFLAHSQLECCASCRAQDPHLFDSDMMTPLHYAAAWGHADCVRILLEHNAPINVVNSVGYTPLHVGAGSVEVVRLLIKHGALINAKTLSDGKTALHLAIESRCQEAAHVILQTNVNINETDDDNETPLMTAIVCGLLPLAKELIERGARLNLQDKLDRTALYYAVVGRHLGIAQMLLERGARRLTAQHLLHRCVRYNDRPLVELLIRYGDGLCVRDEDNHTPILVAIHQQLPGMLSYLLDVAEQHKQQGIYSDCQEQGLLLFAVQNIVDVKSFQAVLRVLLAKLESARRDLYSSYAPTIVCGLIYCQTPLSRAINLQHLDIAELLIQEGCNLAQICREHVVNELRSNCSPRSLAFGRLLHHAGFKFPHKQRASPCSWSRQRLQFEQQMSQLGSQPQTLQSLARQSIRQRLLLQLQRRPELQRKYRPTGEQSTLALIVNELCIPAVLKGYLSHYADLPAVKDIEEEVNGRSLWDMGM</sequence>
<evidence type="ECO:0000256" key="1">
    <source>
        <dbReference type="ARBA" id="ARBA00022737"/>
    </source>
</evidence>
<reference evidence="6" key="1">
    <citation type="submission" date="2025-08" db="UniProtKB">
        <authorList>
            <consortium name="RefSeq"/>
        </authorList>
    </citation>
    <scope>IDENTIFICATION</scope>
    <source>
        <strain evidence="6">11010-0011.00</strain>
        <tissue evidence="6">Whole body</tissue>
    </source>
</reference>
<dbReference type="InterPro" id="IPR002110">
    <property type="entry name" value="Ankyrin_rpt"/>
</dbReference>
<evidence type="ECO:0000313" key="5">
    <source>
        <dbReference type="Proteomes" id="UP000504634"/>
    </source>
</evidence>
<accession>A0A6J2U8S7</accession>
<feature type="region of interest" description="Disordered" evidence="4">
    <location>
        <begin position="1"/>
        <end position="36"/>
    </location>
</feature>
<dbReference type="RefSeq" id="XP_030383953.1">
    <property type="nucleotide sequence ID" value="XM_030528093.1"/>
</dbReference>
<dbReference type="PROSITE" id="PS50297">
    <property type="entry name" value="ANK_REP_REGION"/>
    <property type="match status" value="3"/>
</dbReference>
<name>A0A6J2U8S7_DROLE</name>
<dbReference type="PANTHER" id="PTHR24198:SF165">
    <property type="entry name" value="ANKYRIN REPEAT-CONTAINING PROTEIN-RELATED"/>
    <property type="match status" value="1"/>
</dbReference>
<dbReference type="AlphaFoldDB" id="A0A6J2U8S7"/>
<feature type="repeat" description="ANK" evidence="3">
    <location>
        <begin position="79"/>
        <end position="111"/>
    </location>
</feature>